<evidence type="ECO:0000259" key="2">
    <source>
        <dbReference type="Pfam" id="PF17116"/>
    </source>
</evidence>
<name>A0A9D9IRX9_9BACT</name>
<feature type="signal peptide" evidence="1">
    <location>
        <begin position="1"/>
        <end position="21"/>
    </location>
</feature>
<gene>
    <name evidence="3" type="ORF">IAB88_08775</name>
</gene>
<reference evidence="3" key="2">
    <citation type="journal article" date="2021" name="PeerJ">
        <title>Extensive microbial diversity within the chicken gut microbiome revealed by metagenomics and culture.</title>
        <authorList>
            <person name="Gilroy R."/>
            <person name="Ravi A."/>
            <person name="Getino M."/>
            <person name="Pursley I."/>
            <person name="Horton D.L."/>
            <person name="Alikhan N.F."/>
            <person name="Baker D."/>
            <person name="Gharbi K."/>
            <person name="Hall N."/>
            <person name="Watson M."/>
            <person name="Adriaenssens E.M."/>
            <person name="Foster-Nyarko E."/>
            <person name="Jarju S."/>
            <person name="Secka A."/>
            <person name="Antonio M."/>
            <person name="Oren A."/>
            <person name="Chaudhuri R.R."/>
            <person name="La Ragione R."/>
            <person name="Hildebrand F."/>
            <person name="Pallen M.J."/>
        </authorList>
    </citation>
    <scope>NUCLEOTIDE SEQUENCE</scope>
    <source>
        <strain evidence="3">6919</strain>
    </source>
</reference>
<dbReference type="Pfam" id="PF17116">
    <property type="entry name" value="T9SS_plug_1st"/>
    <property type="match status" value="1"/>
</dbReference>
<feature type="chain" id="PRO_5039360233" evidence="1">
    <location>
        <begin position="22"/>
        <end position="422"/>
    </location>
</feature>
<comment type="caution">
    <text evidence="3">The sequence shown here is derived from an EMBL/GenBank/DDBJ whole genome shotgun (WGS) entry which is preliminary data.</text>
</comment>
<dbReference type="Proteomes" id="UP000823598">
    <property type="component" value="Unassembled WGS sequence"/>
</dbReference>
<keyword evidence="1" id="KW-0732">Signal</keyword>
<accession>A0A9D9IRX9</accession>
<proteinExistence type="predicted"/>
<protein>
    <submittedName>
        <fullName evidence="3">DUF5103 domain-containing protein</fullName>
    </submittedName>
</protein>
<organism evidence="3 4">
    <name type="scientific">Candidatus Limisoma faecipullorum</name>
    <dbReference type="NCBI Taxonomy" id="2840854"/>
    <lineage>
        <taxon>Bacteria</taxon>
        <taxon>Pseudomonadati</taxon>
        <taxon>Bacteroidota</taxon>
        <taxon>Bacteroidia</taxon>
        <taxon>Bacteroidales</taxon>
        <taxon>Candidatus Limisoma</taxon>
    </lineage>
</organism>
<sequence length="422" mass="49225">MRHINLIISIIAILCQIQANAQTLTDTHTRIFDKSFKSLRASVVGNDYAPPVIKFGSTDKIKIEFDQLSPEMQYLRYSVVHCDANWQPSQLVDSEYTDGFNEANVENYSFSSATFAHYVHYDITIPNDDMNFLVSGNYLLKVYPEEDSETTYLQVRFSLSEDCIDIIPEITSRTDIDYNKANQQLSIEVDTREYYVDNMYEDLKISIIQNSRTDNMVSVNHPMRVAGRKAFFEHNRDLIFPAGNEFRRFEMTTTNYAGMGIEGYAYHDPYYHVILKTDEPRAFGSYIYDRTQYGRFTIRYSDAYDSDTEADYMIVHFQLRMPELNGGKMYVDGEFTQHNFESANLMHYNHNTQCYELDLMLKQGAYNYQYLWVPDGTSVGKTSTVEGDFYQTVNEYQIMVYNRKRGERYDRLIGTSIIYSGE</sequence>
<feature type="domain" description="Type 9 secretion system plug protein N-terminal" evidence="2">
    <location>
        <begin position="37"/>
        <end position="159"/>
    </location>
</feature>
<reference evidence="3" key="1">
    <citation type="submission" date="2020-10" db="EMBL/GenBank/DDBJ databases">
        <authorList>
            <person name="Gilroy R."/>
        </authorList>
    </citation>
    <scope>NUCLEOTIDE SEQUENCE</scope>
    <source>
        <strain evidence="3">6919</strain>
    </source>
</reference>
<dbReference type="AlphaFoldDB" id="A0A9D9IRX9"/>
<evidence type="ECO:0000313" key="4">
    <source>
        <dbReference type="Proteomes" id="UP000823598"/>
    </source>
</evidence>
<evidence type="ECO:0000256" key="1">
    <source>
        <dbReference type="SAM" id="SignalP"/>
    </source>
</evidence>
<dbReference type="InterPro" id="IPR031345">
    <property type="entry name" value="T9SS_Plug_N"/>
</dbReference>
<evidence type="ECO:0000313" key="3">
    <source>
        <dbReference type="EMBL" id="MBO8477070.1"/>
    </source>
</evidence>
<dbReference type="EMBL" id="JADIMC010000101">
    <property type="protein sequence ID" value="MBO8477070.1"/>
    <property type="molecule type" value="Genomic_DNA"/>
</dbReference>